<keyword evidence="1" id="KW-1133">Transmembrane helix</keyword>
<keyword evidence="1" id="KW-0812">Transmembrane</keyword>
<keyword evidence="1" id="KW-0472">Membrane</keyword>
<gene>
    <name evidence="2" type="ORF">BV898_09782</name>
</gene>
<accession>A0A1W0WLV8</accession>
<sequence length="122" mass="13401">MVAESRLTQSVDAKWFFIPFTNYGIMGITNKTRAEIDEILRGVVARYGCKYNSSTASCQEVGLAVANEATQDCVCLGGMATQLKSVLFITLINVAFLIPLVIRNLDISLSIGYKNDSLTELR</sequence>
<evidence type="ECO:0000313" key="2">
    <source>
        <dbReference type="EMBL" id="OQV16147.1"/>
    </source>
</evidence>
<evidence type="ECO:0000313" key="3">
    <source>
        <dbReference type="Proteomes" id="UP000192578"/>
    </source>
</evidence>
<dbReference type="EMBL" id="MTYJ01000078">
    <property type="protein sequence ID" value="OQV16147.1"/>
    <property type="molecule type" value="Genomic_DNA"/>
</dbReference>
<dbReference type="AlphaFoldDB" id="A0A1W0WLV8"/>
<reference evidence="3" key="1">
    <citation type="submission" date="2017-01" db="EMBL/GenBank/DDBJ databases">
        <title>Comparative genomics of anhydrobiosis in the tardigrade Hypsibius dujardini.</title>
        <authorList>
            <person name="Yoshida Y."/>
            <person name="Koutsovoulos G."/>
            <person name="Laetsch D."/>
            <person name="Stevens L."/>
            <person name="Kumar S."/>
            <person name="Horikawa D."/>
            <person name="Ishino K."/>
            <person name="Komine S."/>
            <person name="Tomita M."/>
            <person name="Blaxter M."/>
            <person name="Arakawa K."/>
        </authorList>
    </citation>
    <scope>NUCLEOTIDE SEQUENCE [LARGE SCALE GENOMIC DNA]</scope>
    <source>
        <strain evidence="3">Z151</strain>
    </source>
</reference>
<dbReference type="Proteomes" id="UP000192578">
    <property type="component" value="Unassembled WGS sequence"/>
</dbReference>
<feature type="transmembrane region" description="Helical" evidence="1">
    <location>
        <begin position="86"/>
        <end position="105"/>
    </location>
</feature>
<organism evidence="2 3">
    <name type="scientific">Hypsibius exemplaris</name>
    <name type="common">Freshwater tardigrade</name>
    <dbReference type="NCBI Taxonomy" id="2072580"/>
    <lineage>
        <taxon>Eukaryota</taxon>
        <taxon>Metazoa</taxon>
        <taxon>Ecdysozoa</taxon>
        <taxon>Tardigrada</taxon>
        <taxon>Eutardigrada</taxon>
        <taxon>Parachela</taxon>
        <taxon>Hypsibioidea</taxon>
        <taxon>Hypsibiidae</taxon>
        <taxon>Hypsibius</taxon>
    </lineage>
</organism>
<evidence type="ECO:0000256" key="1">
    <source>
        <dbReference type="SAM" id="Phobius"/>
    </source>
</evidence>
<name>A0A1W0WLV8_HYPEX</name>
<comment type="caution">
    <text evidence="2">The sequence shown here is derived from an EMBL/GenBank/DDBJ whole genome shotgun (WGS) entry which is preliminary data.</text>
</comment>
<protein>
    <submittedName>
        <fullName evidence="2">Uncharacterized protein</fullName>
    </submittedName>
</protein>
<proteinExistence type="predicted"/>
<keyword evidence="3" id="KW-1185">Reference proteome</keyword>